<gene>
    <name evidence="1" type="ORF">SAMN05216554_3243</name>
</gene>
<sequence>MTLQSWLGATTSEVVALLDRAELMTVEQFGEWNTWLFERDRRV</sequence>
<accession>A0A1H3S1L1</accession>
<evidence type="ECO:0000313" key="2">
    <source>
        <dbReference type="Proteomes" id="UP000198891"/>
    </source>
</evidence>
<dbReference type="STRING" id="381665.SAMN05216554_3243"/>
<keyword evidence="2" id="KW-1185">Reference proteome</keyword>
<dbReference type="Proteomes" id="UP000198891">
    <property type="component" value="Unassembled WGS sequence"/>
</dbReference>
<dbReference type="AlphaFoldDB" id="A0A1H3S1L1"/>
<organism evidence="1 2">
    <name type="scientific">Herbiconiux ginsengi</name>
    <dbReference type="NCBI Taxonomy" id="381665"/>
    <lineage>
        <taxon>Bacteria</taxon>
        <taxon>Bacillati</taxon>
        <taxon>Actinomycetota</taxon>
        <taxon>Actinomycetes</taxon>
        <taxon>Micrococcales</taxon>
        <taxon>Microbacteriaceae</taxon>
        <taxon>Herbiconiux</taxon>
    </lineage>
</organism>
<name>A0A1H3S1L1_9MICO</name>
<dbReference type="RefSeq" id="WP_281242415.1">
    <property type="nucleotide sequence ID" value="NZ_FNPZ01000003.1"/>
</dbReference>
<dbReference type="EMBL" id="FNPZ01000003">
    <property type="protein sequence ID" value="SDZ31896.1"/>
    <property type="molecule type" value="Genomic_DNA"/>
</dbReference>
<protein>
    <submittedName>
        <fullName evidence="1">Uncharacterized protein</fullName>
    </submittedName>
</protein>
<reference evidence="1 2" key="1">
    <citation type="submission" date="2016-10" db="EMBL/GenBank/DDBJ databases">
        <authorList>
            <person name="de Groot N.N."/>
        </authorList>
    </citation>
    <scope>NUCLEOTIDE SEQUENCE [LARGE SCALE GENOMIC DNA]</scope>
    <source>
        <strain evidence="1 2">CGMCC 4.3491</strain>
    </source>
</reference>
<evidence type="ECO:0000313" key="1">
    <source>
        <dbReference type="EMBL" id="SDZ31896.1"/>
    </source>
</evidence>
<proteinExistence type="predicted"/>